<evidence type="ECO:0000313" key="3">
    <source>
        <dbReference type="EMBL" id="KAG0504073.1"/>
    </source>
</evidence>
<comment type="caution">
    <text evidence="3">The sequence shown here is derived from an EMBL/GenBank/DDBJ whole genome shotgun (WGS) entry which is preliminary data.</text>
</comment>
<dbReference type="Proteomes" id="UP000639772">
    <property type="component" value="Chromosome 1"/>
</dbReference>
<accession>A0A835S7I9</accession>
<evidence type="ECO:0000259" key="2">
    <source>
        <dbReference type="Pfam" id="PF15749"/>
    </source>
</evidence>
<reference evidence="3 4" key="1">
    <citation type="journal article" date="2020" name="Nat. Food">
        <title>A phased Vanilla planifolia genome enables genetic improvement of flavour and production.</title>
        <authorList>
            <person name="Hasing T."/>
            <person name="Tang H."/>
            <person name="Brym M."/>
            <person name="Khazi F."/>
            <person name="Huang T."/>
            <person name="Chambers A.H."/>
        </authorList>
    </citation>
    <scope>NUCLEOTIDE SEQUENCE [LARGE SCALE GENOMIC DNA]</scope>
    <source>
        <tissue evidence="3">Leaf</tissue>
    </source>
</reference>
<dbReference type="GO" id="GO:0003682">
    <property type="term" value="F:chromatin binding"/>
    <property type="evidence" value="ECO:0007669"/>
    <property type="project" value="TreeGrafter"/>
</dbReference>
<feature type="domain" description="MRN complex-interacting protein N-terminal" evidence="2">
    <location>
        <begin position="8"/>
        <end position="69"/>
    </location>
</feature>
<dbReference type="OrthoDB" id="5960226at2759"/>
<protein>
    <recommendedName>
        <fullName evidence="2">MRN complex-interacting protein N-terminal domain-containing protein</fullName>
    </recommendedName>
</protein>
<evidence type="ECO:0000256" key="1">
    <source>
        <dbReference type="SAM" id="MobiDB-lite"/>
    </source>
</evidence>
<sequence>MPILFIAVQCVQCSTMQIKQQKKSSNKWTCAICNQKQSMRRIHGRSYLARDLRNFVQEFNLSRMRLESDAGQPFLSPPTEECLIGAEDKGECPSKRRMDWSEYLDHGVEDEEQCVGGEDPYRASQEAINEMPRKMLNVEEKMAPFTNLSKRRDFNPDGLANVQKRKSVVVREGSSSGKNTDEEEEEHEEGEDQSNVHSFEGSIRVDEEVYDKYDCVASGVSISVSHGIF</sequence>
<dbReference type="GO" id="GO:0005634">
    <property type="term" value="C:nucleus"/>
    <property type="evidence" value="ECO:0007669"/>
    <property type="project" value="TreeGrafter"/>
</dbReference>
<dbReference type="InterPro" id="IPR032739">
    <property type="entry name" value="MRNIP"/>
</dbReference>
<dbReference type="EMBL" id="JADCNM010000001">
    <property type="protein sequence ID" value="KAG0504073.1"/>
    <property type="molecule type" value="Genomic_DNA"/>
</dbReference>
<proteinExistence type="predicted"/>
<evidence type="ECO:0000313" key="4">
    <source>
        <dbReference type="Proteomes" id="UP000639772"/>
    </source>
</evidence>
<dbReference type="GO" id="GO:0007095">
    <property type="term" value="P:mitotic G2 DNA damage checkpoint signaling"/>
    <property type="evidence" value="ECO:0007669"/>
    <property type="project" value="TreeGrafter"/>
</dbReference>
<organism evidence="3 4">
    <name type="scientific">Vanilla planifolia</name>
    <name type="common">Vanilla</name>
    <dbReference type="NCBI Taxonomy" id="51239"/>
    <lineage>
        <taxon>Eukaryota</taxon>
        <taxon>Viridiplantae</taxon>
        <taxon>Streptophyta</taxon>
        <taxon>Embryophyta</taxon>
        <taxon>Tracheophyta</taxon>
        <taxon>Spermatophyta</taxon>
        <taxon>Magnoliopsida</taxon>
        <taxon>Liliopsida</taxon>
        <taxon>Asparagales</taxon>
        <taxon>Orchidaceae</taxon>
        <taxon>Vanilloideae</taxon>
        <taxon>Vanilleae</taxon>
        <taxon>Vanilla</taxon>
    </lineage>
</organism>
<feature type="compositionally biased region" description="Acidic residues" evidence="1">
    <location>
        <begin position="181"/>
        <end position="192"/>
    </location>
</feature>
<feature type="region of interest" description="Disordered" evidence="1">
    <location>
        <begin position="149"/>
        <end position="201"/>
    </location>
</feature>
<gene>
    <name evidence="3" type="ORF">HPP92_004145</name>
</gene>
<dbReference type="InterPro" id="IPR049472">
    <property type="entry name" value="MRNIP_N"/>
</dbReference>
<dbReference type="AlphaFoldDB" id="A0A835S7I9"/>
<name>A0A835S7I9_VANPL</name>
<dbReference type="PANTHER" id="PTHR15863:SF2">
    <property type="entry name" value="MRN COMPLEX-INTERACTING PROTEIN"/>
    <property type="match status" value="1"/>
</dbReference>
<dbReference type="Pfam" id="PF15749">
    <property type="entry name" value="MRNIP"/>
    <property type="match status" value="1"/>
</dbReference>
<dbReference type="PANTHER" id="PTHR15863">
    <property type="entry name" value="MRN COMPLEX-INTERACTING PROTEIN"/>
    <property type="match status" value="1"/>
</dbReference>